<dbReference type="Proteomes" id="UP000006251">
    <property type="component" value="Unassembled WGS sequence"/>
</dbReference>
<proteinExistence type="predicted"/>
<protein>
    <submittedName>
        <fullName evidence="1">Uncharacterized protein</fullName>
    </submittedName>
</protein>
<accession>K6ZJV5</accession>
<evidence type="ECO:0000313" key="2">
    <source>
        <dbReference type="Proteomes" id="UP000006251"/>
    </source>
</evidence>
<organism evidence="1 2">
    <name type="scientific">Brumicola pallidula DSM 14239 = ACAM 615</name>
    <dbReference type="NCBI Taxonomy" id="1121922"/>
    <lineage>
        <taxon>Bacteria</taxon>
        <taxon>Pseudomonadati</taxon>
        <taxon>Pseudomonadota</taxon>
        <taxon>Gammaproteobacteria</taxon>
        <taxon>Alteromonadales</taxon>
        <taxon>Alteromonadaceae</taxon>
        <taxon>Brumicola</taxon>
    </lineage>
</organism>
<comment type="caution">
    <text evidence="1">The sequence shown here is derived from an EMBL/GenBank/DDBJ whole genome shotgun (WGS) entry which is preliminary data.</text>
</comment>
<evidence type="ECO:0000313" key="1">
    <source>
        <dbReference type="EMBL" id="GAC29168.1"/>
    </source>
</evidence>
<sequence>MYALDEMHCNGLIAPIKSSILLRNFKVVEHVNVEAVYFCLYVFYT</sequence>
<dbReference type="EMBL" id="BAEQ01000042">
    <property type="protein sequence ID" value="GAC29168.1"/>
    <property type="molecule type" value="Genomic_DNA"/>
</dbReference>
<dbReference type="AlphaFoldDB" id="K6ZJV5"/>
<name>K6ZJV5_9ALTE</name>
<gene>
    <name evidence="1" type="ORF">GPAL_2307</name>
</gene>
<reference evidence="2" key="1">
    <citation type="journal article" date="2014" name="Environ. Microbiol.">
        <title>Comparative genomics of the marine bacterial genus Glaciecola reveals the high degree of genomic diversity and genomic characteristic for cold adaptation.</title>
        <authorList>
            <person name="Qin Q.L."/>
            <person name="Xie B.B."/>
            <person name="Yu Y."/>
            <person name="Shu Y.L."/>
            <person name="Rong J.C."/>
            <person name="Zhang Y.J."/>
            <person name="Zhao D.L."/>
            <person name="Chen X.L."/>
            <person name="Zhang X.Y."/>
            <person name="Chen B."/>
            <person name="Zhou B.C."/>
            <person name="Zhang Y.Z."/>
        </authorList>
    </citation>
    <scope>NUCLEOTIDE SEQUENCE [LARGE SCALE GENOMIC DNA]</scope>
    <source>
        <strain evidence="2">ACAM 615</strain>
    </source>
</reference>
<keyword evidence="2" id="KW-1185">Reference proteome</keyword>